<evidence type="ECO:0000313" key="1">
    <source>
        <dbReference type="EMBL" id="XBM49776.1"/>
    </source>
</evidence>
<accession>A0AAU7GH57</accession>
<organism evidence="1">
    <name type="scientific">Leifsonia sp. NPDC080035</name>
    <dbReference type="NCBI Taxonomy" id="3143936"/>
    <lineage>
        <taxon>Bacteria</taxon>
        <taxon>Bacillati</taxon>
        <taxon>Actinomycetota</taxon>
        <taxon>Actinomycetes</taxon>
        <taxon>Micrococcales</taxon>
        <taxon>Microbacteriaceae</taxon>
        <taxon>Leifsonia</taxon>
    </lineage>
</organism>
<proteinExistence type="predicted"/>
<sequence length="195" mass="21849">MFAFCGRFGAGSLAHANEEERSVKRCDWVGSYRPLHAGAEYLTFGSDSDRVLLVGGGCLDVYTDGYGDQPDFLHFQDSFVGSVPSVALFESVVIDRAAVRRILPGKLDELDPDYDEPPFRTVAEGLKRWRVELRSGRSMLVLAHRWRRQGLGRLVFDVLTVGGRPPEVLPLLSITRWSVRSIEEVELVAPGDYEY</sequence>
<dbReference type="AlphaFoldDB" id="A0AAU7GH57"/>
<reference evidence="1" key="1">
    <citation type="submission" date="2024-05" db="EMBL/GenBank/DDBJ databases">
        <title>The Natural Products Discovery Center: Release of the First 8490 Sequenced Strains for Exploring Actinobacteria Biosynthetic Diversity.</title>
        <authorList>
            <person name="Kalkreuter E."/>
            <person name="Kautsar S.A."/>
            <person name="Yang D."/>
            <person name="Bader C.D."/>
            <person name="Teijaro C.N."/>
            <person name="Fluegel L."/>
            <person name="Davis C.M."/>
            <person name="Simpson J.R."/>
            <person name="Lauterbach L."/>
            <person name="Steele A.D."/>
            <person name="Gui C."/>
            <person name="Meng S."/>
            <person name="Li G."/>
            <person name="Viehrig K."/>
            <person name="Ye F."/>
            <person name="Su P."/>
            <person name="Kiefer A.F."/>
            <person name="Nichols A."/>
            <person name="Cepeda A.J."/>
            <person name="Yan W."/>
            <person name="Fan B."/>
            <person name="Jiang Y."/>
            <person name="Adhikari A."/>
            <person name="Zheng C.-J."/>
            <person name="Schuster L."/>
            <person name="Cowan T.M."/>
            <person name="Smanski M.J."/>
            <person name="Chevrette M.G."/>
            <person name="de Carvalho L.P.S."/>
            <person name="Shen B."/>
        </authorList>
    </citation>
    <scope>NUCLEOTIDE SEQUENCE</scope>
    <source>
        <strain evidence="1">NPDC080035</strain>
    </source>
</reference>
<gene>
    <name evidence="1" type="ORF">AAME72_07875</name>
</gene>
<protein>
    <submittedName>
        <fullName evidence="1">Uncharacterized protein</fullName>
    </submittedName>
</protein>
<dbReference type="EMBL" id="CP157390">
    <property type="protein sequence ID" value="XBM49776.1"/>
    <property type="molecule type" value="Genomic_DNA"/>
</dbReference>
<name>A0AAU7GH57_9MICO</name>
<dbReference type="RefSeq" id="WP_348789687.1">
    <property type="nucleotide sequence ID" value="NZ_CP157390.1"/>
</dbReference>